<dbReference type="InterPro" id="IPR032567">
    <property type="entry name" value="RTL1-rel"/>
</dbReference>
<accession>V4MHY5</accession>
<dbReference type="Pfam" id="PF08284">
    <property type="entry name" value="RVP_2"/>
    <property type="match status" value="1"/>
</dbReference>
<dbReference type="PANTHER" id="PTHR15503">
    <property type="entry name" value="LDOC1 RELATED"/>
    <property type="match status" value="1"/>
</dbReference>
<proteinExistence type="predicted"/>
<dbReference type="STRING" id="72664.V4MHY5"/>
<dbReference type="PANTHER" id="PTHR15503:SF22">
    <property type="entry name" value="TRANSPOSON TY3-I GAG POLYPROTEIN"/>
    <property type="match status" value="1"/>
</dbReference>
<dbReference type="AlphaFoldDB" id="V4MHY5"/>
<evidence type="ECO:0000313" key="2">
    <source>
        <dbReference type="Proteomes" id="UP000030689"/>
    </source>
</evidence>
<dbReference type="Gramene" id="ESQ30941">
    <property type="protein sequence ID" value="ESQ30941"/>
    <property type="gene ID" value="EUTSA_v10012159mg"/>
</dbReference>
<sequence>MRHKRSLGLCFSCDERYVPGYKCKTSQLLLMMGEDVEEDDGEEIFHDTDEPEITLQSLTGWDSPTTMHVEVLINHRYLIALIDSRATHNFISDKATNRLNLKLSPTTPFHVRIADGHPLWCRGAYQNTTMAAGGVAFTVDLYTLPLSGLDIVLGIQWLEQLGQTMCDWKAQSLKFKWAGAEVHLHGLKHQAISQAHIEEVACKAKLGQTCFAVTIHTKNDDVPELAVDMLHLIQKFDAVFQPPTQLPPSRDIEHHITLKEGVDPINVRLYRYAHFQKE</sequence>
<protein>
    <submittedName>
        <fullName evidence="1">Uncharacterized protein</fullName>
    </submittedName>
</protein>
<dbReference type="Proteomes" id="UP000030689">
    <property type="component" value="Unassembled WGS sequence"/>
</dbReference>
<dbReference type="OMA" id="HIEEVAC"/>
<evidence type="ECO:0000313" key="1">
    <source>
        <dbReference type="EMBL" id="ESQ30941.1"/>
    </source>
</evidence>
<dbReference type="eggNOG" id="KOG0017">
    <property type="taxonomic scope" value="Eukaryota"/>
</dbReference>
<dbReference type="Gene3D" id="2.40.70.10">
    <property type="entry name" value="Acid Proteases"/>
    <property type="match status" value="1"/>
</dbReference>
<dbReference type="KEGG" id="eus:EUTSA_v10012159mg"/>
<gene>
    <name evidence="1" type="ORF">EUTSA_v10012159mg</name>
</gene>
<dbReference type="CDD" id="cd00303">
    <property type="entry name" value="retropepsin_like"/>
    <property type="match status" value="1"/>
</dbReference>
<dbReference type="EMBL" id="KI517809">
    <property type="protein sequence ID" value="ESQ30941.1"/>
    <property type="molecule type" value="Genomic_DNA"/>
</dbReference>
<keyword evidence="2" id="KW-1185">Reference proteome</keyword>
<dbReference type="SUPFAM" id="SSF50630">
    <property type="entry name" value="Acid proteases"/>
    <property type="match status" value="1"/>
</dbReference>
<organism evidence="1 2">
    <name type="scientific">Eutrema salsugineum</name>
    <name type="common">Saltwater cress</name>
    <name type="synonym">Sisymbrium salsugineum</name>
    <dbReference type="NCBI Taxonomy" id="72664"/>
    <lineage>
        <taxon>Eukaryota</taxon>
        <taxon>Viridiplantae</taxon>
        <taxon>Streptophyta</taxon>
        <taxon>Embryophyta</taxon>
        <taxon>Tracheophyta</taxon>
        <taxon>Spermatophyta</taxon>
        <taxon>Magnoliopsida</taxon>
        <taxon>eudicotyledons</taxon>
        <taxon>Gunneridae</taxon>
        <taxon>Pentapetalae</taxon>
        <taxon>rosids</taxon>
        <taxon>malvids</taxon>
        <taxon>Brassicales</taxon>
        <taxon>Brassicaceae</taxon>
        <taxon>Eutremeae</taxon>
        <taxon>Eutrema</taxon>
    </lineage>
</organism>
<reference evidence="1 2" key="1">
    <citation type="journal article" date="2013" name="Front. Plant Sci.">
        <title>The Reference Genome of the Halophytic Plant Eutrema salsugineum.</title>
        <authorList>
            <person name="Yang R."/>
            <person name="Jarvis D.E."/>
            <person name="Chen H."/>
            <person name="Beilstein M.A."/>
            <person name="Grimwood J."/>
            <person name="Jenkins J."/>
            <person name="Shu S."/>
            <person name="Prochnik S."/>
            <person name="Xin M."/>
            <person name="Ma C."/>
            <person name="Schmutz J."/>
            <person name="Wing R.A."/>
            <person name="Mitchell-Olds T."/>
            <person name="Schumaker K.S."/>
            <person name="Wang X."/>
        </authorList>
    </citation>
    <scope>NUCLEOTIDE SEQUENCE [LARGE SCALE GENOMIC DNA]</scope>
</reference>
<dbReference type="InterPro" id="IPR021109">
    <property type="entry name" value="Peptidase_aspartic_dom_sf"/>
</dbReference>
<name>V4MHY5_EUTSA</name>